<keyword evidence="1" id="KW-0472">Membrane</keyword>
<keyword evidence="1" id="KW-0812">Transmembrane</keyword>
<name>A0A369BFS6_9BACL</name>
<keyword evidence="1" id="KW-1133">Transmembrane helix</keyword>
<evidence type="ECO:0000313" key="2">
    <source>
        <dbReference type="EMBL" id="RCX20393.1"/>
    </source>
</evidence>
<evidence type="ECO:0000256" key="1">
    <source>
        <dbReference type="SAM" id="Phobius"/>
    </source>
</evidence>
<evidence type="ECO:0000313" key="3">
    <source>
        <dbReference type="Proteomes" id="UP000253090"/>
    </source>
</evidence>
<proteinExistence type="predicted"/>
<accession>A0A369BFS6</accession>
<keyword evidence="3" id="KW-1185">Reference proteome</keyword>
<dbReference type="Proteomes" id="UP000253090">
    <property type="component" value="Unassembled WGS sequence"/>
</dbReference>
<comment type="caution">
    <text evidence="2">The sequence shown here is derived from an EMBL/GenBank/DDBJ whole genome shotgun (WGS) entry which is preliminary data.</text>
</comment>
<gene>
    <name evidence="2" type="ORF">DFP94_103118</name>
</gene>
<sequence length="51" mass="6161">MTNMREYYYENKISVYVVLILKILMARFFAYVFTAQENDAQNTEKKMKSLI</sequence>
<protein>
    <submittedName>
        <fullName evidence="2">Uncharacterized protein</fullName>
    </submittedName>
</protein>
<feature type="transmembrane region" description="Helical" evidence="1">
    <location>
        <begin position="13"/>
        <end position="33"/>
    </location>
</feature>
<dbReference type="EMBL" id="QPJW01000003">
    <property type="protein sequence ID" value="RCX20393.1"/>
    <property type="molecule type" value="Genomic_DNA"/>
</dbReference>
<organism evidence="2 3">
    <name type="scientific">Fontibacillus phaseoli</name>
    <dbReference type="NCBI Taxonomy" id="1416533"/>
    <lineage>
        <taxon>Bacteria</taxon>
        <taxon>Bacillati</taxon>
        <taxon>Bacillota</taxon>
        <taxon>Bacilli</taxon>
        <taxon>Bacillales</taxon>
        <taxon>Paenibacillaceae</taxon>
        <taxon>Fontibacillus</taxon>
    </lineage>
</organism>
<reference evidence="2 3" key="1">
    <citation type="submission" date="2018-07" db="EMBL/GenBank/DDBJ databases">
        <title>Genomic Encyclopedia of Type Strains, Phase III (KMG-III): the genomes of soil and plant-associated and newly described type strains.</title>
        <authorList>
            <person name="Whitman W."/>
        </authorList>
    </citation>
    <scope>NUCLEOTIDE SEQUENCE [LARGE SCALE GENOMIC DNA]</scope>
    <source>
        <strain evidence="2 3">CECT 8333</strain>
    </source>
</reference>
<dbReference type="AlphaFoldDB" id="A0A369BFS6"/>